<evidence type="ECO:0000256" key="1">
    <source>
        <dbReference type="ARBA" id="ARBA00023015"/>
    </source>
</evidence>
<dbReference type="Pfam" id="PF12833">
    <property type="entry name" value="HTH_18"/>
    <property type="match status" value="1"/>
</dbReference>
<dbReference type="InterPro" id="IPR050204">
    <property type="entry name" value="AraC_XylS_family_regulators"/>
</dbReference>
<comment type="caution">
    <text evidence="5">The sequence shown here is derived from an EMBL/GenBank/DDBJ whole genome shotgun (WGS) entry which is preliminary data.</text>
</comment>
<protein>
    <submittedName>
        <fullName evidence="5">AraC family transcriptional regulator</fullName>
    </submittedName>
</protein>
<sequence>MNAPIKTSCYHCRTSDSEHVLKDYVFVYQIQGAIQMYDAKEALLFGEGSFYLGIKNKVARFVKLPPEKGEYRAISLTFSEQLLQEFSSEYGYVSSRRVDTAPLLVLPNHPLYHNFIASLQAYSFLANTSDETLVKLKLKEALLVLLKIQPELKDILFDFAEPYKIDLASFMEQNFRFNLPLTTFAYLTGRSISAFKRDFEKLFHAPPAKWLQEKRLNAAYFLLKEKKQKPTQVYEAVGFKDFSHFSFVFKKHFGLNPSSV</sequence>
<proteinExistence type="predicted"/>
<dbReference type="PROSITE" id="PS01124">
    <property type="entry name" value="HTH_ARAC_FAMILY_2"/>
    <property type="match status" value="1"/>
</dbReference>
<evidence type="ECO:0000256" key="3">
    <source>
        <dbReference type="ARBA" id="ARBA00023163"/>
    </source>
</evidence>
<evidence type="ECO:0000256" key="2">
    <source>
        <dbReference type="ARBA" id="ARBA00023125"/>
    </source>
</evidence>
<keyword evidence="2" id="KW-0238">DNA-binding</keyword>
<keyword evidence="1" id="KW-0805">Transcription regulation</keyword>
<feature type="domain" description="HTH araC/xylS-type" evidence="4">
    <location>
        <begin position="165"/>
        <end position="260"/>
    </location>
</feature>
<name>A0A2S7IJC6_9BACT</name>
<dbReference type="RefSeq" id="WP_104714351.1">
    <property type="nucleotide sequence ID" value="NZ_PTRA01000002.1"/>
</dbReference>
<dbReference type="InterPro" id="IPR054015">
    <property type="entry name" value="ExsA-like_N"/>
</dbReference>
<gene>
    <name evidence="5" type="ORF">C5O19_15815</name>
</gene>
<organism evidence="5 6">
    <name type="scientific">Siphonobacter curvatus</name>
    <dbReference type="NCBI Taxonomy" id="2094562"/>
    <lineage>
        <taxon>Bacteria</taxon>
        <taxon>Pseudomonadati</taxon>
        <taxon>Bacteroidota</taxon>
        <taxon>Cytophagia</taxon>
        <taxon>Cytophagales</taxon>
        <taxon>Cytophagaceae</taxon>
        <taxon>Siphonobacter</taxon>
    </lineage>
</organism>
<dbReference type="GO" id="GO:0003700">
    <property type="term" value="F:DNA-binding transcription factor activity"/>
    <property type="evidence" value="ECO:0007669"/>
    <property type="project" value="InterPro"/>
</dbReference>
<dbReference type="SUPFAM" id="SSF46689">
    <property type="entry name" value="Homeodomain-like"/>
    <property type="match status" value="1"/>
</dbReference>
<dbReference type="Proteomes" id="UP000239590">
    <property type="component" value="Unassembled WGS sequence"/>
</dbReference>
<dbReference type="PANTHER" id="PTHR46796">
    <property type="entry name" value="HTH-TYPE TRANSCRIPTIONAL ACTIVATOR RHAS-RELATED"/>
    <property type="match status" value="1"/>
</dbReference>
<dbReference type="GO" id="GO:0043565">
    <property type="term" value="F:sequence-specific DNA binding"/>
    <property type="evidence" value="ECO:0007669"/>
    <property type="project" value="InterPro"/>
</dbReference>
<keyword evidence="3" id="KW-0804">Transcription</keyword>
<keyword evidence="6" id="KW-1185">Reference proteome</keyword>
<dbReference type="Pfam" id="PF22200">
    <property type="entry name" value="ExsA_N"/>
    <property type="match status" value="1"/>
</dbReference>
<dbReference type="OrthoDB" id="4480133at2"/>
<dbReference type="EMBL" id="PTRA01000002">
    <property type="protein sequence ID" value="PQA56807.1"/>
    <property type="molecule type" value="Genomic_DNA"/>
</dbReference>
<dbReference type="SMART" id="SM00342">
    <property type="entry name" value="HTH_ARAC"/>
    <property type="match status" value="1"/>
</dbReference>
<evidence type="ECO:0000313" key="6">
    <source>
        <dbReference type="Proteomes" id="UP000239590"/>
    </source>
</evidence>
<dbReference type="InterPro" id="IPR009057">
    <property type="entry name" value="Homeodomain-like_sf"/>
</dbReference>
<evidence type="ECO:0000313" key="5">
    <source>
        <dbReference type="EMBL" id="PQA56807.1"/>
    </source>
</evidence>
<evidence type="ECO:0000259" key="4">
    <source>
        <dbReference type="PROSITE" id="PS01124"/>
    </source>
</evidence>
<accession>A0A2S7IJC6</accession>
<reference evidence="6" key="1">
    <citation type="submission" date="2018-02" db="EMBL/GenBank/DDBJ databases">
        <title>Genome sequencing of Solimonas sp. HR-BB.</title>
        <authorList>
            <person name="Lee Y."/>
            <person name="Jeon C.O."/>
        </authorList>
    </citation>
    <scope>NUCLEOTIDE SEQUENCE [LARGE SCALE GENOMIC DNA]</scope>
    <source>
        <strain evidence="6">HR-U</strain>
    </source>
</reference>
<dbReference type="Gene3D" id="1.10.10.60">
    <property type="entry name" value="Homeodomain-like"/>
    <property type="match status" value="1"/>
</dbReference>
<dbReference type="InterPro" id="IPR018060">
    <property type="entry name" value="HTH_AraC"/>
</dbReference>
<dbReference type="AlphaFoldDB" id="A0A2S7IJC6"/>